<dbReference type="VEuPathDB" id="FungiDB:RhiirFUN_021832"/>
<dbReference type="InterPro" id="IPR001245">
    <property type="entry name" value="Ser-Thr/Tyr_kinase_cat_dom"/>
</dbReference>
<accession>A0A2I1HFB5</accession>
<protein>
    <submittedName>
        <fullName evidence="2">Kinase-like protein</fullName>
    </submittedName>
</protein>
<name>A0A2I1HFB5_9GLOM</name>
<dbReference type="SUPFAM" id="SSF56112">
    <property type="entry name" value="Protein kinase-like (PK-like)"/>
    <property type="match status" value="2"/>
</dbReference>
<dbReference type="InterPro" id="IPR000719">
    <property type="entry name" value="Prot_kinase_dom"/>
</dbReference>
<dbReference type="Pfam" id="PF07714">
    <property type="entry name" value="PK_Tyr_Ser-Thr"/>
    <property type="match status" value="2"/>
</dbReference>
<proteinExistence type="predicted"/>
<dbReference type="PROSITE" id="PS50011">
    <property type="entry name" value="PROTEIN_KINASE_DOM"/>
    <property type="match status" value="1"/>
</dbReference>
<dbReference type="VEuPathDB" id="FungiDB:FUN_000268"/>
<feature type="domain" description="Protein kinase" evidence="1">
    <location>
        <begin position="1"/>
        <end position="213"/>
    </location>
</feature>
<feature type="non-terminal residue" evidence="2">
    <location>
        <position position="1"/>
    </location>
</feature>
<reference evidence="2 3" key="1">
    <citation type="submission" date="2015-10" db="EMBL/GenBank/DDBJ databases">
        <title>Genome analyses suggest a sexual origin of heterokaryosis in a supposedly ancient asexual fungus.</title>
        <authorList>
            <person name="Ropars J."/>
            <person name="Sedzielewska K."/>
            <person name="Noel J."/>
            <person name="Charron P."/>
            <person name="Farinelli L."/>
            <person name="Marton T."/>
            <person name="Kruger M."/>
            <person name="Pelin A."/>
            <person name="Brachmann A."/>
            <person name="Corradi N."/>
        </authorList>
    </citation>
    <scope>NUCLEOTIDE SEQUENCE [LARGE SCALE GENOMIC DNA]</scope>
    <source>
        <strain evidence="2 3">A4</strain>
    </source>
</reference>
<comment type="caution">
    <text evidence="2">The sequence shown here is derived from an EMBL/GenBank/DDBJ whole genome shotgun (WGS) entry which is preliminary data.</text>
</comment>
<keyword evidence="3" id="KW-1185">Reference proteome</keyword>
<keyword evidence="2" id="KW-0418">Kinase</keyword>
<dbReference type="Gene3D" id="1.10.510.10">
    <property type="entry name" value="Transferase(Phosphotransferase) domain 1"/>
    <property type="match status" value="2"/>
</dbReference>
<dbReference type="InterPro" id="IPR051681">
    <property type="entry name" value="Ser/Thr_Kinases-Pseudokinases"/>
</dbReference>
<dbReference type="AlphaFoldDB" id="A0A2I1HFB5"/>
<dbReference type="VEuPathDB" id="FungiDB:RhiirA1_473527"/>
<sequence>ANSHLNICNKWSDAIVQCYGLTKDPLNGDYMLVMNQLNTDLRKYLQQNHNQLTWKERIQIATDIILALSRVHDENAIHRDLHSGNILFRFGENFIISDLGFCGPADKPLKSVYGNLPYIAPEVIAGKVTTFKSDIYSIGILMWEISSGQPPFINYEHNYDLAMNIVNGIRPKIVSGTPLEYKNLMKQCWDADPSKRPDIGTLDDEISKLNLYYQNKPNELLTKLEEDNSLEIGDLENYTNSSRLFTSKVHQFENFPEPRNATEEEQEAFHSNKSYNFHIPNNIADFDELDNQKNSSKIISIFKDIQETMQQQIKKYHDDIDGKVTTFKSDIYSIGILMWEISSGRSPFISYEHNYDLAMNIVNGMRPKIVSGTPLEYKNLMIQCWDANPSNRPDIGTLRKRIRELNLDYQNKPNELLTQPEDNSLEIDDLENYTNSSKLFTSKVHQFENLPEPRNATEEEQEEFYSNKSYNFYIPNNIDDFDKLNNQKNSSKIIGIFKVIQETMQQQIKKYHDDIDGLDHTEEQDELELPDNIDN</sequence>
<keyword evidence="2" id="KW-0808">Transferase</keyword>
<dbReference type="GO" id="GO:0004674">
    <property type="term" value="F:protein serine/threonine kinase activity"/>
    <property type="evidence" value="ECO:0007669"/>
    <property type="project" value="TreeGrafter"/>
</dbReference>
<dbReference type="InterPro" id="IPR011009">
    <property type="entry name" value="Kinase-like_dom_sf"/>
</dbReference>
<gene>
    <name evidence="2" type="ORF">RhiirA4_478750</name>
</gene>
<evidence type="ECO:0000259" key="1">
    <source>
        <dbReference type="PROSITE" id="PS50011"/>
    </source>
</evidence>
<dbReference type="PANTHER" id="PTHR44329">
    <property type="entry name" value="SERINE/THREONINE-PROTEIN KINASE TNNI3K-RELATED"/>
    <property type="match status" value="1"/>
</dbReference>
<dbReference type="GO" id="GO:0005524">
    <property type="term" value="F:ATP binding"/>
    <property type="evidence" value="ECO:0007669"/>
    <property type="project" value="InterPro"/>
</dbReference>
<dbReference type="Proteomes" id="UP000234323">
    <property type="component" value="Unassembled WGS sequence"/>
</dbReference>
<dbReference type="VEuPathDB" id="FungiDB:FUN_023700"/>
<dbReference type="EMBL" id="LLXI01002608">
    <property type="protein sequence ID" value="PKY57586.1"/>
    <property type="molecule type" value="Genomic_DNA"/>
</dbReference>
<evidence type="ECO:0000313" key="3">
    <source>
        <dbReference type="Proteomes" id="UP000234323"/>
    </source>
</evidence>
<evidence type="ECO:0000313" key="2">
    <source>
        <dbReference type="EMBL" id="PKY57586.1"/>
    </source>
</evidence>
<organism evidence="2 3">
    <name type="scientific">Rhizophagus irregularis</name>
    <dbReference type="NCBI Taxonomy" id="588596"/>
    <lineage>
        <taxon>Eukaryota</taxon>
        <taxon>Fungi</taxon>
        <taxon>Fungi incertae sedis</taxon>
        <taxon>Mucoromycota</taxon>
        <taxon>Glomeromycotina</taxon>
        <taxon>Glomeromycetes</taxon>
        <taxon>Glomerales</taxon>
        <taxon>Glomeraceae</taxon>
        <taxon>Rhizophagus</taxon>
    </lineage>
</organism>